<proteinExistence type="predicted"/>
<keyword evidence="2" id="KW-1185">Reference proteome</keyword>
<accession>A0ACD0P554</accession>
<reference evidence="1 2" key="1">
    <citation type="journal article" date="2018" name="Mol. Biol. Evol.">
        <title>Broad Genomic Sampling Reveals a Smut Pathogenic Ancestry of the Fungal Clade Ustilaginomycotina.</title>
        <authorList>
            <person name="Kijpornyongpan T."/>
            <person name="Mondo S.J."/>
            <person name="Barry K."/>
            <person name="Sandor L."/>
            <person name="Lee J."/>
            <person name="Lipzen A."/>
            <person name="Pangilinan J."/>
            <person name="LaButti K."/>
            <person name="Hainaut M."/>
            <person name="Henrissat B."/>
            <person name="Grigoriev I.V."/>
            <person name="Spatafora J.W."/>
            <person name="Aime M.C."/>
        </authorList>
    </citation>
    <scope>NUCLEOTIDE SEQUENCE [LARGE SCALE GENOMIC DNA]</scope>
    <source>
        <strain evidence="1 2">SA 807</strain>
    </source>
</reference>
<evidence type="ECO:0000313" key="1">
    <source>
        <dbReference type="EMBL" id="PWN53142.1"/>
    </source>
</evidence>
<sequence>MLLSHFKDTPAEARTWRLWFSAWAIGALGISRGLDEGIVSGILRHQSFKHKFHFDEDSDREATIASQVQLGCVAGSIIAFLVCDRLGRLRTTQMACLLWIMGTAIWMTSAGALGNGVGNYQQLLAGRFIAGIGVGFTPVVAPVYLAEIAPKTIRGLCVCIFSGSVYIGILVAYWVNYGTGRDYTDNRQWLIPAALNFIFASITFVASFFAVESPRWLLKKGRAEEARANLVWIRNMGEHHPYVTEEFNIMEEQINYEREVRSSQTWYMALLQLFLNRNNAYILMLGIGIQMLGQFSGGGVFTVFAPKIFSLVGIQGNTSLFTTGIFGIVKLVSSLAAAFFLVDLFGRKISVMTGLGLQAFAAIYLAIYLKLTANITADEETTAQKHAANAAIFFIYLSGFAWAIGVNSVQYLTQTESFDISVRAFGVAFVSVVHFAGQFASSRTLNPMLEAWGPLTFLFYGMVSVATGVFVFLLMPETSGLALEEMKELFDKPWYRIGWTVNRPASRRKRQAQKEIEKATNAELGYTLEPSDALASDEKDDDKIKGSTR</sequence>
<protein>
    <submittedName>
        <fullName evidence="1">General substrate transporter</fullName>
    </submittedName>
</protein>
<dbReference type="Proteomes" id="UP000245626">
    <property type="component" value="Unassembled WGS sequence"/>
</dbReference>
<dbReference type="EMBL" id="KZ819740">
    <property type="protein sequence ID" value="PWN53142.1"/>
    <property type="molecule type" value="Genomic_DNA"/>
</dbReference>
<evidence type="ECO:0000313" key="2">
    <source>
        <dbReference type="Proteomes" id="UP000245626"/>
    </source>
</evidence>
<organism evidence="1 2">
    <name type="scientific">Violaceomyces palustris</name>
    <dbReference type="NCBI Taxonomy" id="1673888"/>
    <lineage>
        <taxon>Eukaryota</taxon>
        <taxon>Fungi</taxon>
        <taxon>Dikarya</taxon>
        <taxon>Basidiomycota</taxon>
        <taxon>Ustilaginomycotina</taxon>
        <taxon>Ustilaginomycetes</taxon>
        <taxon>Violaceomycetales</taxon>
        <taxon>Violaceomycetaceae</taxon>
        <taxon>Violaceomyces</taxon>
    </lineage>
</organism>
<gene>
    <name evidence="1" type="ORF">IE53DRAFT_325441</name>
</gene>
<name>A0ACD0P554_9BASI</name>